<feature type="region of interest" description="Disordered" evidence="1">
    <location>
        <begin position="302"/>
        <end position="345"/>
    </location>
</feature>
<evidence type="ECO:0000313" key="3">
    <source>
        <dbReference type="EMBL" id="KAJ8300147.1"/>
    </source>
</evidence>
<comment type="caution">
    <text evidence="3">The sequence shown here is derived from an EMBL/GenBank/DDBJ whole genome shotgun (WGS) entry which is preliminary data.</text>
</comment>
<feature type="compositionally biased region" description="Basic and acidic residues" evidence="1">
    <location>
        <begin position="539"/>
        <end position="552"/>
    </location>
</feature>
<dbReference type="SUPFAM" id="SSF52025">
    <property type="entry name" value="PA domain"/>
    <property type="match status" value="1"/>
</dbReference>
<feature type="compositionally biased region" description="Basic and acidic residues" evidence="1">
    <location>
        <begin position="691"/>
        <end position="700"/>
    </location>
</feature>
<keyword evidence="4" id="KW-1185">Reference proteome</keyword>
<name>A0ABQ9E9B7_TEGGR</name>
<feature type="compositionally biased region" description="Polar residues" evidence="1">
    <location>
        <begin position="513"/>
        <end position="527"/>
    </location>
</feature>
<dbReference type="InterPro" id="IPR003137">
    <property type="entry name" value="PA_domain"/>
</dbReference>
<feature type="compositionally biased region" description="Polar residues" evidence="1">
    <location>
        <begin position="330"/>
        <end position="345"/>
    </location>
</feature>
<dbReference type="PANTHER" id="PTHR45679:SF2">
    <property type="entry name" value="ER DEGRADATION-ENHANCING ALPHA-MANNOSIDASE-LIKE PROTEIN 3"/>
    <property type="match status" value="1"/>
</dbReference>
<organism evidence="3 4">
    <name type="scientific">Tegillarca granosa</name>
    <name type="common">Malaysian cockle</name>
    <name type="synonym">Anadara granosa</name>
    <dbReference type="NCBI Taxonomy" id="220873"/>
    <lineage>
        <taxon>Eukaryota</taxon>
        <taxon>Metazoa</taxon>
        <taxon>Spiralia</taxon>
        <taxon>Lophotrochozoa</taxon>
        <taxon>Mollusca</taxon>
        <taxon>Bivalvia</taxon>
        <taxon>Autobranchia</taxon>
        <taxon>Pteriomorphia</taxon>
        <taxon>Arcoida</taxon>
        <taxon>Arcoidea</taxon>
        <taxon>Arcidae</taxon>
        <taxon>Tegillarca</taxon>
    </lineage>
</organism>
<dbReference type="InterPro" id="IPR044674">
    <property type="entry name" value="EDEM1/2/3"/>
</dbReference>
<protein>
    <recommendedName>
        <fullName evidence="2">PA domain-containing protein</fullName>
    </recommendedName>
</protein>
<dbReference type="Pfam" id="PF02225">
    <property type="entry name" value="PA"/>
    <property type="match status" value="1"/>
</dbReference>
<feature type="region of interest" description="Disordered" evidence="1">
    <location>
        <begin position="512"/>
        <end position="568"/>
    </location>
</feature>
<reference evidence="3 4" key="1">
    <citation type="submission" date="2022-12" db="EMBL/GenBank/DDBJ databases">
        <title>Chromosome-level genome of Tegillarca granosa.</title>
        <authorList>
            <person name="Kim J."/>
        </authorList>
    </citation>
    <scope>NUCLEOTIDE SEQUENCE [LARGE SCALE GENOMIC DNA]</scope>
    <source>
        <strain evidence="3">Teg-2019</strain>
        <tissue evidence="3">Adductor muscle</tissue>
    </source>
</reference>
<proteinExistence type="predicted"/>
<feature type="compositionally biased region" description="Basic and acidic residues" evidence="1">
    <location>
        <begin position="302"/>
        <end position="314"/>
    </location>
</feature>
<dbReference type="Proteomes" id="UP001217089">
    <property type="component" value="Unassembled WGS sequence"/>
</dbReference>
<feature type="compositionally biased region" description="Basic and acidic residues" evidence="1">
    <location>
        <begin position="663"/>
        <end position="682"/>
    </location>
</feature>
<dbReference type="InterPro" id="IPR046450">
    <property type="entry name" value="PA_dom_sf"/>
</dbReference>
<evidence type="ECO:0000313" key="4">
    <source>
        <dbReference type="Proteomes" id="UP001217089"/>
    </source>
</evidence>
<dbReference type="EMBL" id="JARBDR010000919">
    <property type="protein sequence ID" value="KAJ8300147.1"/>
    <property type="molecule type" value="Genomic_DNA"/>
</dbReference>
<feature type="domain" description="PA" evidence="2">
    <location>
        <begin position="187"/>
        <end position="279"/>
    </location>
</feature>
<evidence type="ECO:0000259" key="2">
    <source>
        <dbReference type="Pfam" id="PF02225"/>
    </source>
</evidence>
<evidence type="ECO:0000256" key="1">
    <source>
        <dbReference type="SAM" id="MobiDB-lite"/>
    </source>
</evidence>
<gene>
    <name evidence="3" type="ORF">KUTeg_021666</name>
</gene>
<accession>A0ABQ9E9B7</accession>
<sequence>MFLSVFQIRREVYNKMQDFDDEEYYEANIETSYTEDLHHSTCPNPQYLYKNTRYYAHNLRTELQGMVEKISPPQFRNSHRQRLRASEFIAGNKAQLEMLHDMGIRIATMSDGRVQLLHSATDATSPQDAEDGMRFMQEMIELSRQQQNEPQLEPSVVQFLSSPYFGSVHFLAGTAQFGYNLKKNPPVQGSLAVAEPFNACQPITNPLQLSGHIAILERGNCMFVDKARNLQLAGAVGGIVIDHTEGSTSGNQPLFAMSGDGTQDVIIPMVFLYHKEGQQVIGALKAANYNLQVLLASRVKDPKELRHSTDDEQSQHSLQAEGPPVDHSTTDSSTQQASGTSDGSNENILIKQEETPKKVFQHLQSLQHVSGNAQKHYKIMAGSSNVEIEVKDGEKETNLPKEQQVSDKYIEIVSLPDGSKQIQFNFAHFGNKKAQTKPELNQIYVEIVNILQTKTNFNKLDNQADYLMAIARLLEAAYFGLEKVDANAQRLFDKLTNELEIIEKEENNEILQSADSDTIQSENSLHFGSSDAENDQSDESLHSGSFDDKNDQSADFSQGSNEPEGDQTDEVKIREILSDNDHAQHYATSQDFSEVNEPIQELGAEEVENKNTFHVHLDNDNNNIEKSENIEHDYSEIQNNMQETQSHKHTSKIPASLENNDPTPRDDSLNDKSESSDDERTLNIETNTDINKPHRTNDEL</sequence>
<feature type="region of interest" description="Disordered" evidence="1">
    <location>
        <begin position="638"/>
        <end position="700"/>
    </location>
</feature>
<dbReference type="Gene3D" id="3.50.30.30">
    <property type="match status" value="1"/>
</dbReference>
<dbReference type="PANTHER" id="PTHR45679">
    <property type="entry name" value="ER DEGRADATION-ENHANCING ALPHA-MANNOSIDASE-LIKE PROTEIN 2"/>
    <property type="match status" value="1"/>
</dbReference>